<name>A0A892ZFM4_9NEIS</name>
<dbReference type="RefSeq" id="WP_230338737.1">
    <property type="nucleotide sequence ID" value="NZ_CP069798.1"/>
</dbReference>
<gene>
    <name evidence="2" type="ORF">JQU52_12125</name>
</gene>
<sequence length="238" mass="27694">MLGGETDEDEERRIMPDYMKGFSSFGLKTIRLWNDKNGNPQFLDLVRFLPMGDMFDFKNQNGGVMMPQWAMPSGPVLSNAAAWIWNKDLFTGREFVPSYYSDERKTWERVKYTIADHVPAGYHVTRILNGLRNHVDDTPMAGALDAMDITGRNRYGDYQGLQQALVGATGVKVRSFEMREQKQRHDANVRRELSNLDSGHRRMMRDQSLSAAARQKETERYRRARKTLQDRLYMRDEE</sequence>
<dbReference type="EMBL" id="CP069798">
    <property type="protein sequence ID" value="QRQ81443.1"/>
    <property type="molecule type" value="Genomic_DNA"/>
</dbReference>
<proteinExistence type="predicted"/>
<evidence type="ECO:0000313" key="3">
    <source>
        <dbReference type="Proteomes" id="UP000653156"/>
    </source>
</evidence>
<reference evidence="2" key="1">
    <citation type="submission" date="2021-02" db="EMBL/GenBank/DDBJ databases">
        <title>Neisseriaceae sp. 26B isolated from the cloaca of a Common Toad-headed Turtle (Mesoclemmys nasuta).</title>
        <authorList>
            <person name="Spergser J."/>
            <person name="Busse H.-J."/>
        </authorList>
    </citation>
    <scope>NUCLEOTIDE SEQUENCE</scope>
    <source>
        <strain evidence="2">26B</strain>
    </source>
</reference>
<dbReference type="KEGG" id="ptes:JQU52_12125"/>
<feature type="region of interest" description="Disordered" evidence="1">
    <location>
        <begin position="196"/>
        <end position="221"/>
    </location>
</feature>
<dbReference type="Proteomes" id="UP000653156">
    <property type="component" value="Chromosome"/>
</dbReference>
<evidence type="ECO:0000313" key="2">
    <source>
        <dbReference type="EMBL" id="QRQ81443.1"/>
    </source>
</evidence>
<protein>
    <submittedName>
        <fullName evidence="2">Uncharacterized protein</fullName>
    </submittedName>
</protein>
<organism evidence="2 3">
    <name type="scientific">Paralysiella testudinis</name>
    <dbReference type="NCBI Taxonomy" id="2809020"/>
    <lineage>
        <taxon>Bacteria</taxon>
        <taxon>Pseudomonadati</taxon>
        <taxon>Pseudomonadota</taxon>
        <taxon>Betaproteobacteria</taxon>
        <taxon>Neisseriales</taxon>
        <taxon>Neisseriaceae</taxon>
        <taxon>Paralysiella</taxon>
    </lineage>
</organism>
<keyword evidence="3" id="KW-1185">Reference proteome</keyword>
<dbReference type="AlphaFoldDB" id="A0A892ZFM4"/>
<evidence type="ECO:0000256" key="1">
    <source>
        <dbReference type="SAM" id="MobiDB-lite"/>
    </source>
</evidence>
<accession>A0A892ZFM4</accession>